<reference evidence="2 3" key="1">
    <citation type="submission" date="2018-01" db="EMBL/GenBank/DDBJ databases">
        <title>Whole genome sequencing of Histamine producing bacteria.</title>
        <authorList>
            <person name="Butler K."/>
        </authorList>
    </citation>
    <scope>NUCLEOTIDE SEQUENCE [LARGE SCALE GENOMIC DNA]</scope>
    <source>
        <strain evidence="2 3">JCM 12947</strain>
    </source>
</reference>
<feature type="transmembrane region" description="Helical" evidence="1">
    <location>
        <begin position="249"/>
        <end position="272"/>
    </location>
</feature>
<name>A0A2T3JPF1_9GAMM</name>
<evidence type="ECO:0000313" key="2">
    <source>
        <dbReference type="EMBL" id="PSU50936.1"/>
    </source>
</evidence>
<feature type="transmembrane region" description="Helical" evidence="1">
    <location>
        <begin position="12"/>
        <end position="32"/>
    </location>
</feature>
<feature type="transmembrane region" description="Helical" evidence="1">
    <location>
        <begin position="374"/>
        <end position="391"/>
    </location>
</feature>
<organism evidence="2 3">
    <name type="scientific">Photobacterium frigidiphilum</name>
    <dbReference type="NCBI Taxonomy" id="264736"/>
    <lineage>
        <taxon>Bacteria</taxon>
        <taxon>Pseudomonadati</taxon>
        <taxon>Pseudomonadota</taxon>
        <taxon>Gammaproteobacteria</taxon>
        <taxon>Vibrionales</taxon>
        <taxon>Vibrionaceae</taxon>
        <taxon>Photobacterium</taxon>
    </lineage>
</organism>
<keyword evidence="1" id="KW-0472">Membrane</keyword>
<keyword evidence="1" id="KW-0812">Transmembrane</keyword>
<keyword evidence="1" id="KW-1133">Transmembrane helix</keyword>
<feature type="transmembrane region" description="Helical" evidence="1">
    <location>
        <begin position="213"/>
        <end position="243"/>
    </location>
</feature>
<feature type="transmembrane region" description="Helical" evidence="1">
    <location>
        <begin position="130"/>
        <end position="149"/>
    </location>
</feature>
<keyword evidence="3" id="KW-1185">Reference proteome</keyword>
<comment type="caution">
    <text evidence="2">The sequence shown here is derived from an EMBL/GenBank/DDBJ whole genome shotgun (WGS) entry which is preliminary data.</text>
</comment>
<feature type="transmembrane region" description="Helical" evidence="1">
    <location>
        <begin position="38"/>
        <end position="57"/>
    </location>
</feature>
<dbReference type="OrthoDB" id="7069073at2"/>
<feature type="transmembrane region" description="Helical" evidence="1">
    <location>
        <begin position="100"/>
        <end position="118"/>
    </location>
</feature>
<feature type="transmembrane region" description="Helical" evidence="1">
    <location>
        <begin position="185"/>
        <end position="206"/>
    </location>
</feature>
<evidence type="ECO:0000313" key="3">
    <source>
        <dbReference type="Proteomes" id="UP000240987"/>
    </source>
</evidence>
<accession>A0A2T3JPF1</accession>
<sequence length="394" mass="45570">MIKFKLNKFDFSEVILLILVTSTIFRFDAFFAGANRYIPYRITIICLFLFIVRRFFFTEDRFKASLTSLKALTFLAVAVAVFNLLWFFRFDTLTSFFNSVLSFLYIIGGVALLSALLKEVSFSFVLKVRLIFLFLSCIIFSIETYIRFIHPELGLNENMDSNVVIDRMSAGVQADTFFYFKYGSIMFFDSNYVGLNILPIVILALSNDKYRKLYIIWLSILVAFSLSRSACLGLLMIYTLYFIKWQRKYTPFVFIIIALLLPFAGYEVYDFFKNDSSFLTKIAIFQSLDLITQVSIFDFLFGFGLEKGPFIYSPNDAAYAHALIPLLLGQIGLVGLLIYFLSWVGMILYFGFPMLVAFITLNFCGISLADPWEVIYFFIPLFSSFIYKNTVELR</sequence>
<proteinExistence type="predicted"/>
<dbReference type="AlphaFoldDB" id="A0A2T3JPF1"/>
<dbReference type="RefSeq" id="WP_107241337.1">
    <property type="nucleotide sequence ID" value="NZ_PYMJ01000002.1"/>
</dbReference>
<feature type="transmembrane region" description="Helical" evidence="1">
    <location>
        <begin position="69"/>
        <end position="88"/>
    </location>
</feature>
<dbReference type="EMBL" id="PYMJ01000002">
    <property type="protein sequence ID" value="PSU50936.1"/>
    <property type="molecule type" value="Genomic_DNA"/>
</dbReference>
<evidence type="ECO:0000256" key="1">
    <source>
        <dbReference type="SAM" id="Phobius"/>
    </source>
</evidence>
<dbReference type="Proteomes" id="UP000240987">
    <property type="component" value="Unassembled WGS sequence"/>
</dbReference>
<gene>
    <name evidence="2" type="ORF">C9J12_02925</name>
</gene>
<feature type="transmembrane region" description="Helical" evidence="1">
    <location>
        <begin position="317"/>
        <end position="340"/>
    </location>
</feature>
<protein>
    <submittedName>
        <fullName evidence="2">Uncharacterized protein</fullName>
    </submittedName>
</protein>
<feature type="transmembrane region" description="Helical" evidence="1">
    <location>
        <begin position="347"/>
        <end position="368"/>
    </location>
</feature>
<feature type="transmembrane region" description="Helical" evidence="1">
    <location>
        <begin position="284"/>
        <end position="305"/>
    </location>
</feature>